<accession>A0A6A6TH47</accession>
<dbReference type="AlphaFoldDB" id="A0A6A6TH47"/>
<dbReference type="EMBL" id="MU004308">
    <property type="protein sequence ID" value="KAF2659305.1"/>
    <property type="molecule type" value="Genomic_DNA"/>
</dbReference>
<gene>
    <name evidence="1" type="ORF">K491DRAFT_206609</name>
</gene>
<dbReference type="Proteomes" id="UP000799324">
    <property type="component" value="Unassembled WGS sequence"/>
</dbReference>
<protein>
    <submittedName>
        <fullName evidence="1">Uncharacterized protein</fullName>
    </submittedName>
</protein>
<dbReference type="OrthoDB" id="3684248at2759"/>
<proteinExistence type="predicted"/>
<keyword evidence="2" id="KW-1185">Reference proteome</keyword>
<evidence type="ECO:0000313" key="2">
    <source>
        <dbReference type="Proteomes" id="UP000799324"/>
    </source>
</evidence>
<sequence>MPLTTILLRTRSVVSTFLAASRTLFRPKDAQICFRAAVSRFQDAGLPQTVTCKTKHWHVIHPLQWDVVTEFSNLVLHKPIKWIQESQDRFVGTSQQVEDFKAARAETAEIAKRSWPSAA</sequence>
<evidence type="ECO:0000313" key="1">
    <source>
        <dbReference type="EMBL" id="KAF2659305.1"/>
    </source>
</evidence>
<reference evidence="1" key="1">
    <citation type="journal article" date="2020" name="Stud. Mycol.">
        <title>101 Dothideomycetes genomes: a test case for predicting lifestyles and emergence of pathogens.</title>
        <authorList>
            <person name="Haridas S."/>
            <person name="Albert R."/>
            <person name="Binder M."/>
            <person name="Bloem J."/>
            <person name="Labutti K."/>
            <person name="Salamov A."/>
            <person name="Andreopoulos B."/>
            <person name="Baker S."/>
            <person name="Barry K."/>
            <person name="Bills G."/>
            <person name="Bluhm B."/>
            <person name="Cannon C."/>
            <person name="Castanera R."/>
            <person name="Culley D."/>
            <person name="Daum C."/>
            <person name="Ezra D."/>
            <person name="Gonzalez J."/>
            <person name="Henrissat B."/>
            <person name="Kuo A."/>
            <person name="Liang C."/>
            <person name="Lipzen A."/>
            <person name="Lutzoni F."/>
            <person name="Magnuson J."/>
            <person name="Mondo S."/>
            <person name="Nolan M."/>
            <person name="Ohm R."/>
            <person name="Pangilinan J."/>
            <person name="Park H.-J."/>
            <person name="Ramirez L."/>
            <person name="Alfaro M."/>
            <person name="Sun H."/>
            <person name="Tritt A."/>
            <person name="Yoshinaga Y."/>
            <person name="Zwiers L.-H."/>
            <person name="Turgeon B."/>
            <person name="Goodwin S."/>
            <person name="Spatafora J."/>
            <person name="Crous P."/>
            <person name="Grigoriev I."/>
        </authorList>
    </citation>
    <scope>NUCLEOTIDE SEQUENCE</scope>
    <source>
        <strain evidence="1">CBS 122681</strain>
    </source>
</reference>
<name>A0A6A6TH47_9PLEO</name>
<organism evidence="1 2">
    <name type="scientific">Lophiostoma macrostomum CBS 122681</name>
    <dbReference type="NCBI Taxonomy" id="1314788"/>
    <lineage>
        <taxon>Eukaryota</taxon>
        <taxon>Fungi</taxon>
        <taxon>Dikarya</taxon>
        <taxon>Ascomycota</taxon>
        <taxon>Pezizomycotina</taxon>
        <taxon>Dothideomycetes</taxon>
        <taxon>Pleosporomycetidae</taxon>
        <taxon>Pleosporales</taxon>
        <taxon>Lophiostomataceae</taxon>
        <taxon>Lophiostoma</taxon>
    </lineage>
</organism>